<gene>
    <name evidence="1" type="ORF">BS297_00610</name>
</gene>
<sequence>MVTEHDARVLDSHGRAQPHLSQVLHAERLSRAELVGKSFTDGADFHTPVLINDGRGHRCLKARLIMFGKHVDRR</sequence>
<proteinExistence type="predicted"/>
<evidence type="ECO:0000313" key="1">
    <source>
        <dbReference type="EMBL" id="KAB2587385.1"/>
    </source>
</evidence>
<dbReference type="AlphaFoldDB" id="A0A0C2VRV3"/>
<protein>
    <submittedName>
        <fullName evidence="1">Uncharacterized protein</fullName>
    </submittedName>
</protein>
<reference evidence="1 2" key="1">
    <citation type="journal article" date="2017" name="Poromechanics V (2013)">
        <title>Genomic Characterization of the Arsenic-Tolerant Actinobacterium, &lt;i&gt;Rhodococcus erythropolis&lt;/i&gt; S43.</title>
        <authorList>
            <person name="Retamal-Morales G."/>
            <person name="Mehnert M."/>
            <person name="Schwabe R."/>
            <person name="Tischler D."/>
            <person name="Schloemann M."/>
            <person name="Levican G.J."/>
        </authorList>
    </citation>
    <scope>NUCLEOTIDE SEQUENCE [LARGE SCALE GENOMIC DNA]</scope>
    <source>
        <strain evidence="1 2">S43</strain>
    </source>
</reference>
<accession>A0A0C2VRV3</accession>
<evidence type="ECO:0000313" key="2">
    <source>
        <dbReference type="Proteomes" id="UP000325576"/>
    </source>
</evidence>
<organism evidence="1 2">
    <name type="scientific">Rhodococcus erythropolis</name>
    <name type="common">Arthrobacter picolinophilus</name>
    <dbReference type="NCBI Taxonomy" id="1833"/>
    <lineage>
        <taxon>Bacteria</taxon>
        <taxon>Bacillati</taxon>
        <taxon>Actinomycetota</taxon>
        <taxon>Actinomycetes</taxon>
        <taxon>Mycobacteriales</taxon>
        <taxon>Nocardiaceae</taxon>
        <taxon>Rhodococcus</taxon>
        <taxon>Rhodococcus erythropolis group</taxon>
    </lineage>
</organism>
<comment type="caution">
    <text evidence="1">The sequence shown here is derived from an EMBL/GenBank/DDBJ whole genome shotgun (WGS) entry which is preliminary data.</text>
</comment>
<dbReference type="EMBL" id="MRBO01000011">
    <property type="protein sequence ID" value="KAB2587385.1"/>
    <property type="molecule type" value="Genomic_DNA"/>
</dbReference>
<name>A0A0C2VRV3_RHOER</name>
<dbReference type="Proteomes" id="UP000325576">
    <property type="component" value="Unassembled WGS sequence"/>
</dbReference>